<proteinExistence type="predicted"/>
<keyword evidence="2" id="KW-1185">Reference proteome</keyword>
<sequence>MTPRSLSLRVSEAPLENVSYMSAKVPEINHNVSDEVDLTGYSKLDQIVSCKNFDSGEHEHE</sequence>
<dbReference type="AlphaFoldDB" id="A0AAD6G256"/>
<dbReference type="RefSeq" id="XP_056764661.1">
    <property type="nucleotide sequence ID" value="XM_056911835.1"/>
</dbReference>
<gene>
    <name evidence="1" type="ORF">N7458_008453</name>
</gene>
<protein>
    <submittedName>
        <fullName evidence="1">Uncharacterized protein</fullName>
    </submittedName>
</protein>
<dbReference type="GeneID" id="81602078"/>
<evidence type="ECO:0000313" key="2">
    <source>
        <dbReference type="Proteomes" id="UP001213681"/>
    </source>
</evidence>
<organism evidence="1 2">
    <name type="scientific">Penicillium daleae</name>
    <dbReference type="NCBI Taxonomy" id="63821"/>
    <lineage>
        <taxon>Eukaryota</taxon>
        <taxon>Fungi</taxon>
        <taxon>Dikarya</taxon>
        <taxon>Ascomycota</taxon>
        <taxon>Pezizomycotina</taxon>
        <taxon>Eurotiomycetes</taxon>
        <taxon>Eurotiomycetidae</taxon>
        <taxon>Eurotiales</taxon>
        <taxon>Aspergillaceae</taxon>
        <taxon>Penicillium</taxon>
    </lineage>
</organism>
<dbReference type="Proteomes" id="UP001213681">
    <property type="component" value="Unassembled WGS sequence"/>
</dbReference>
<dbReference type="EMBL" id="JAPVEA010000007">
    <property type="protein sequence ID" value="KAJ5444581.1"/>
    <property type="molecule type" value="Genomic_DNA"/>
</dbReference>
<reference evidence="1" key="1">
    <citation type="submission" date="2022-12" db="EMBL/GenBank/DDBJ databases">
        <authorList>
            <person name="Petersen C."/>
        </authorList>
    </citation>
    <scope>NUCLEOTIDE SEQUENCE</scope>
    <source>
        <strain evidence="1">IBT 16125</strain>
    </source>
</reference>
<name>A0AAD6G256_9EURO</name>
<accession>A0AAD6G256</accession>
<evidence type="ECO:0000313" key="1">
    <source>
        <dbReference type="EMBL" id="KAJ5444581.1"/>
    </source>
</evidence>
<reference evidence="1" key="2">
    <citation type="journal article" date="2023" name="IMA Fungus">
        <title>Comparative genomic study of the Penicillium genus elucidates a diverse pangenome and 15 lateral gene transfer events.</title>
        <authorList>
            <person name="Petersen C."/>
            <person name="Sorensen T."/>
            <person name="Nielsen M.R."/>
            <person name="Sondergaard T.E."/>
            <person name="Sorensen J.L."/>
            <person name="Fitzpatrick D.A."/>
            <person name="Frisvad J.C."/>
            <person name="Nielsen K.L."/>
        </authorList>
    </citation>
    <scope>NUCLEOTIDE SEQUENCE</scope>
    <source>
        <strain evidence="1">IBT 16125</strain>
    </source>
</reference>
<comment type="caution">
    <text evidence="1">The sequence shown here is derived from an EMBL/GenBank/DDBJ whole genome shotgun (WGS) entry which is preliminary data.</text>
</comment>